<dbReference type="InterPro" id="IPR015424">
    <property type="entry name" value="PyrdxlP-dep_Trfase"/>
</dbReference>
<dbReference type="InterPro" id="IPR015422">
    <property type="entry name" value="PyrdxlP-dep_Trfase_small"/>
</dbReference>
<accession>A0A085WM22</accession>
<comment type="caution">
    <text evidence="5">The sequence shown here is derived from an EMBL/GenBank/DDBJ whole genome shotgun (WGS) entry which is preliminary data.</text>
</comment>
<dbReference type="InterPro" id="IPR015421">
    <property type="entry name" value="PyrdxlP-dep_Trfase_major"/>
</dbReference>
<comment type="cofactor">
    <cofactor evidence="1">
        <name>pyridoxal 5'-phosphate</name>
        <dbReference type="ChEBI" id="CHEBI:597326"/>
    </cofactor>
</comment>
<keyword evidence="3 4" id="KW-0663">Pyridoxal phosphate</keyword>
<dbReference type="RefSeq" id="WP_044189726.1">
    <property type="nucleotide sequence ID" value="NZ_JMCB01000006.1"/>
</dbReference>
<evidence type="ECO:0000256" key="2">
    <source>
        <dbReference type="ARBA" id="ARBA00022576"/>
    </source>
</evidence>
<gene>
    <name evidence="5" type="ORF">DB31_7972</name>
</gene>
<dbReference type="GO" id="GO:0042802">
    <property type="term" value="F:identical protein binding"/>
    <property type="evidence" value="ECO:0007669"/>
    <property type="project" value="TreeGrafter"/>
</dbReference>
<dbReference type="PIRSF" id="PIRSF000521">
    <property type="entry name" value="Transaminase_4ab_Lys_Orn"/>
    <property type="match status" value="1"/>
</dbReference>
<dbReference type="Gene3D" id="3.90.1150.10">
    <property type="entry name" value="Aspartate Aminotransferase, domain 1"/>
    <property type="match status" value="1"/>
</dbReference>
<name>A0A085WM22_9BACT</name>
<dbReference type="InterPro" id="IPR050103">
    <property type="entry name" value="Class-III_PLP-dep_AT"/>
</dbReference>
<sequence length="453" mass="49165">MTHPTIERHARHVNPAFVKLLGVLGYGRVFTRARDVWLWDDQERQYLDFLAGFGSVNLGHNHPRLMARLQRFLAEDALHFCHVGLTEHSALLGEALCQRLDAPLEVVLLASSGGEAVEAGMKLARAATRRSAFVFCEGGFHGTSFGTLSMMGSERMRKPFEPLLAGCHRVPFGDLEALERVLRREKVAAFVVEPLLAEGGVVSPPPGYLKEAQALCRKHGALLVLDEVQTGLGRLGRRFAYQGQGFVPDVLVLAKALSGGAVPVSAAITSTEIHGRAYGGTERFDLHSTTFGGNALACTAAMETLAIVDDEGLVANAAARGTELLEGLRKRLAGHPLVREIRGEGLLVGVELGPTESGLLNRLVPSLVGQVSEKVFGQWAALRLLEEGIVCQPASHRWDVLRLEPPLTVKSEEIQRVVDAVARILGDYTGLVPLLRDVVARVGEQRKREGAFR</sequence>
<evidence type="ECO:0000256" key="1">
    <source>
        <dbReference type="ARBA" id="ARBA00001933"/>
    </source>
</evidence>
<dbReference type="EMBL" id="JMCB01000006">
    <property type="protein sequence ID" value="KFE68735.1"/>
    <property type="molecule type" value="Genomic_DNA"/>
</dbReference>
<dbReference type="Proteomes" id="UP000028725">
    <property type="component" value="Unassembled WGS sequence"/>
</dbReference>
<evidence type="ECO:0000256" key="3">
    <source>
        <dbReference type="ARBA" id="ARBA00022898"/>
    </source>
</evidence>
<dbReference type="STRING" id="394096.DB31_7972"/>
<evidence type="ECO:0000256" key="4">
    <source>
        <dbReference type="RuleBase" id="RU003560"/>
    </source>
</evidence>
<dbReference type="Gene3D" id="3.40.640.10">
    <property type="entry name" value="Type I PLP-dependent aspartate aminotransferase-like (Major domain)"/>
    <property type="match status" value="1"/>
</dbReference>
<proteinExistence type="inferred from homology"/>
<dbReference type="PROSITE" id="PS00600">
    <property type="entry name" value="AA_TRANSFER_CLASS_3"/>
    <property type="match status" value="1"/>
</dbReference>
<dbReference type="SUPFAM" id="SSF53383">
    <property type="entry name" value="PLP-dependent transferases"/>
    <property type="match status" value="1"/>
</dbReference>
<keyword evidence="5" id="KW-0808">Transferase</keyword>
<dbReference type="GO" id="GO:0008483">
    <property type="term" value="F:transaminase activity"/>
    <property type="evidence" value="ECO:0007669"/>
    <property type="project" value="UniProtKB-KW"/>
</dbReference>
<dbReference type="PANTHER" id="PTHR11986:SF121">
    <property type="entry name" value="BLR3010 PROTEIN"/>
    <property type="match status" value="1"/>
</dbReference>
<dbReference type="PANTHER" id="PTHR11986">
    <property type="entry name" value="AMINOTRANSFERASE CLASS III"/>
    <property type="match status" value="1"/>
</dbReference>
<comment type="similarity">
    <text evidence="4">Belongs to the class-III pyridoxal-phosphate-dependent aminotransferase family.</text>
</comment>
<dbReference type="OrthoDB" id="9801834at2"/>
<dbReference type="Pfam" id="PF00202">
    <property type="entry name" value="Aminotran_3"/>
    <property type="match status" value="1"/>
</dbReference>
<evidence type="ECO:0000313" key="6">
    <source>
        <dbReference type="Proteomes" id="UP000028725"/>
    </source>
</evidence>
<dbReference type="AlphaFoldDB" id="A0A085WM22"/>
<keyword evidence="2 5" id="KW-0032">Aminotransferase</keyword>
<protein>
    <submittedName>
        <fullName evidence="5">Acetylornithine aminotransferase</fullName>
    </submittedName>
</protein>
<reference evidence="5 6" key="1">
    <citation type="submission" date="2014-04" db="EMBL/GenBank/DDBJ databases">
        <title>Genome assembly of Hyalangium minutum DSM 14724.</title>
        <authorList>
            <person name="Sharma G."/>
            <person name="Subramanian S."/>
        </authorList>
    </citation>
    <scope>NUCLEOTIDE SEQUENCE [LARGE SCALE GENOMIC DNA]</scope>
    <source>
        <strain evidence="5 6">DSM 14724</strain>
    </source>
</reference>
<keyword evidence="6" id="KW-1185">Reference proteome</keyword>
<dbReference type="CDD" id="cd00610">
    <property type="entry name" value="OAT_like"/>
    <property type="match status" value="1"/>
</dbReference>
<dbReference type="FunFam" id="3.40.640.10:FF:000004">
    <property type="entry name" value="Acetylornithine aminotransferase"/>
    <property type="match status" value="1"/>
</dbReference>
<dbReference type="GO" id="GO:0030170">
    <property type="term" value="F:pyridoxal phosphate binding"/>
    <property type="evidence" value="ECO:0007669"/>
    <property type="project" value="InterPro"/>
</dbReference>
<organism evidence="5 6">
    <name type="scientific">Hyalangium minutum</name>
    <dbReference type="NCBI Taxonomy" id="394096"/>
    <lineage>
        <taxon>Bacteria</taxon>
        <taxon>Pseudomonadati</taxon>
        <taxon>Myxococcota</taxon>
        <taxon>Myxococcia</taxon>
        <taxon>Myxococcales</taxon>
        <taxon>Cystobacterineae</taxon>
        <taxon>Archangiaceae</taxon>
        <taxon>Hyalangium</taxon>
    </lineage>
</organism>
<dbReference type="InterPro" id="IPR005814">
    <property type="entry name" value="Aminotrans_3"/>
</dbReference>
<dbReference type="InterPro" id="IPR049704">
    <property type="entry name" value="Aminotrans_3_PPA_site"/>
</dbReference>
<evidence type="ECO:0000313" key="5">
    <source>
        <dbReference type="EMBL" id="KFE68735.1"/>
    </source>
</evidence>